<name>A0A1L3ZYM1_9SPHN</name>
<evidence type="ECO:0000313" key="2">
    <source>
        <dbReference type="EMBL" id="API60727.1"/>
    </source>
</evidence>
<dbReference type="InterPro" id="IPR032307">
    <property type="entry name" value="PepSY_TM-like_2"/>
</dbReference>
<dbReference type="PANTHER" id="PTHR40115">
    <property type="entry name" value="INNER MEMBRANE PROTEIN WITH PEPSY TM HELIX"/>
    <property type="match status" value="1"/>
</dbReference>
<dbReference type="AlphaFoldDB" id="A0A1L3ZYM1"/>
<dbReference type="Proteomes" id="UP000182063">
    <property type="component" value="Chromosome"/>
</dbReference>
<feature type="transmembrane region" description="Helical" evidence="1">
    <location>
        <begin position="26"/>
        <end position="48"/>
    </location>
</feature>
<protein>
    <recommendedName>
        <fullName evidence="4">Peptidase</fullName>
    </recommendedName>
</protein>
<dbReference type="STRING" id="1921510.BSL82_16720"/>
<organism evidence="2 3">
    <name type="scientific">Tardibacter chloracetimidivorans</name>
    <dbReference type="NCBI Taxonomy" id="1921510"/>
    <lineage>
        <taxon>Bacteria</taxon>
        <taxon>Pseudomonadati</taxon>
        <taxon>Pseudomonadota</taxon>
        <taxon>Alphaproteobacteria</taxon>
        <taxon>Sphingomonadales</taxon>
        <taxon>Sphingomonadaceae</taxon>
        <taxon>Tardibacter</taxon>
    </lineage>
</organism>
<feature type="transmembrane region" description="Helical" evidence="1">
    <location>
        <begin position="161"/>
        <end position="186"/>
    </location>
</feature>
<keyword evidence="1" id="KW-0472">Membrane</keyword>
<evidence type="ECO:0000256" key="1">
    <source>
        <dbReference type="SAM" id="Phobius"/>
    </source>
</evidence>
<gene>
    <name evidence="2" type="ORF">BSL82_16720</name>
</gene>
<dbReference type="EMBL" id="CP018221">
    <property type="protein sequence ID" value="API60727.1"/>
    <property type="molecule type" value="Genomic_DNA"/>
</dbReference>
<dbReference type="KEGG" id="sphj:BSL82_16720"/>
<accession>A0A1L3ZYM1</accession>
<dbReference type="PANTHER" id="PTHR40115:SF1">
    <property type="entry name" value="INNER MEMBRANE PROTEIN WITH PEPSY TM HELIX"/>
    <property type="match status" value="1"/>
</dbReference>
<dbReference type="Pfam" id="PF16357">
    <property type="entry name" value="PepSY_TM_like_2"/>
    <property type="match status" value="1"/>
</dbReference>
<keyword evidence="1" id="KW-1133">Transmembrane helix</keyword>
<dbReference type="RefSeq" id="WP_072598385.1">
    <property type="nucleotide sequence ID" value="NZ_CP018221.1"/>
</dbReference>
<keyword evidence="1" id="KW-0812">Transmembrane</keyword>
<keyword evidence="3" id="KW-1185">Reference proteome</keyword>
<proteinExistence type="predicted"/>
<sequence length="213" mass="23644">MTSFMPATKKKAGLTRSFWLKQLHRWHWISAALSLVGMLLFAITGITLNHAADIEASPTVTEREAQLPPPLLKALPVGGADKAPLPEQVGAWLDKELSVSAAGREAEWSDDEIYLALPRPGGDGWLSIDRATGDVVMEETDRGWVSWLNDLHKGRNTGRAWFWFIDIFAVACVIFTITGLFLLQLHAKHRPATWPTVGLGFILPLLVIILFMH</sequence>
<evidence type="ECO:0008006" key="4">
    <source>
        <dbReference type="Google" id="ProtNLM"/>
    </source>
</evidence>
<reference evidence="3" key="1">
    <citation type="submission" date="2016-11" db="EMBL/GenBank/DDBJ databases">
        <title>Complete Genome Sequence of alachlor-degrading Sphingomonas sp. strain JJ-A5.</title>
        <authorList>
            <person name="Lee H."/>
            <person name="Ka J.-O."/>
        </authorList>
    </citation>
    <scope>NUCLEOTIDE SEQUENCE [LARGE SCALE GENOMIC DNA]</scope>
    <source>
        <strain evidence="3">JJ-A5</strain>
    </source>
</reference>
<feature type="transmembrane region" description="Helical" evidence="1">
    <location>
        <begin position="192"/>
        <end position="212"/>
    </location>
</feature>
<evidence type="ECO:0000313" key="3">
    <source>
        <dbReference type="Proteomes" id="UP000182063"/>
    </source>
</evidence>